<dbReference type="PROSITE" id="PS51257">
    <property type="entry name" value="PROKAR_LIPOPROTEIN"/>
    <property type="match status" value="1"/>
</dbReference>
<evidence type="ECO:0000313" key="4">
    <source>
        <dbReference type="RefSeq" id="XP_047741062.1"/>
    </source>
</evidence>
<dbReference type="GO" id="GO:0006660">
    <property type="term" value="P:phosphatidylserine catabolic process"/>
    <property type="evidence" value="ECO:0007669"/>
    <property type="project" value="TreeGrafter"/>
</dbReference>
<dbReference type="InterPro" id="IPR029058">
    <property type="entry name" value="AB_hydrolase_fold"/>
</dbReference>
<dbReference type="OMA" id="YELHNCL"/>
<evidence type="ECO:0000259" key="1">
    <source>
        <dbReference type="Pfam" id="PF00561"/>
    </source>
</evidence>
<reference evidence="3 4" key="1">
    <citation type="submission" date="2025-04" db="UniProtKB">
        <authorList>
            <consortium name="RefSeq"/>
        </authorList>
    </citation>
    <scope>IDENTIFICATION</scope>
    <source>
        <tissue evidence="3 4">Whole organism</tissue>
    </source>
</reference>
<dbReference type="Pfam" id="PF00561">
    <property type="entry name" value="Abhydrolase_1"/>
    <property type="match status" value="1"/>
</dbReference>
<dbReference type="PANTHER" id="PTHR12277">
    <property type="entry name" value="ALPHA/BETA HYDROLASE DOMAIN-CONTAINING PROTEIN"/>
    <property type="match status" value="1"/>
</dbReference>
<dbReference type="GO" id="GO:0005789">
    <property type="term" value="C:endoplasmic reticulum membrane"/>
    <property type="evidence" value="ECO:0007669"/>
    <property type="project" value="TreeGrafter"/>
</dbReference>
<dbReference type="SUPFAM" id="SSF53474">
    <property type="entry name" value="alpha/beta-Hydrolases"/>
    <property type="match status" value="1"/>
</dbReference>
<dbReference type="GO" id="GO:0004622">
    <property type="term" value="F:phosphatidylcholine lysophospholipase activity"/>
    <property type="evidence" value="ECO:0007669"/>
    <property type="project" value="TreeGrafter"/>
</dbReference>
<dbReference type="Gene3D" id="3.40.50.1820">
    <property type="entry name" value="alpha/beta hydrolase"/>
    <property type="match status" value="1"/>
</dbReference>
<sequence>MMIKRLSYCIFLICLWIGGMSVTAVLWSACVTLTVTYIILPLLYKTCPSFSRHLIFLNYVYCPWAYDFKHPSKKGLEGVDNFYLTVRPGVVLGVWHLLPMPLKSAPPTSEGRPHNPQQPGCCSHSDYYENELRDGRPIIVYLHGNTSCRAQPTRVGLYEVLRKMGFHVITFDYRGYADSSRVSPSEAGLVEDALHVYAYVRRVVGGHAPVIIWGHSLGTGVSSHAVRQLCAQQQAPDALVLESPFNNIRDEVREHPLSAVFRKMPLFEWLFLEPLDQAGLRFTSDVHLEHVNVPVLILHAEDDLVVPFKLGRRLYDHAVKHRPDHFPTVRFMPFAARHGLGHKFIYQSPKLPDIFRQFLEDVSIL</sequence>
<keyword evidence="2" id="KW-1185">Reference proteome</keyword>
<dbReference type="OrthoDB" id="10249433at2759"/>
<dbReference type="GO" id="GO:0052651">
    <property type="term" value="P:monoacylglycerol catabolic process"/>
    <property type="evidence" value="ECO:0007669"/>
    <property type="project" value="TreeGrafter"/>
</dbReference>
<dbReference type="Proteomes" id="UP000694843">
    <property type="component" value="Unplaced"/>
</dbReference>
<dbReference type="PANTHER" id="PTHR12277:SF194">
    <property type="entry name" value="FI04476P"/>
    <property type="match status" value="1"/>
</dbReference>
<dbReference type="GeneID" id="108664347"/>
<accession>A0A8B7MYR9</accession>
<dbReference type="GO" id="GO:0047372">
    <property type="term" value="F:monoacylglycerol lipase activity"/>
    <property type="evidence" value="ECO:0007669"/>
    <property type="project" value="TreeGrafter"/>
</dbReference>
<dbReference type="AlphaFoldDB" id="A0A8B7MYR9"/>
<evidence type="ECO:0000313" key="3">
    <source>
        <dbReference type="RefSeq" id="XP_018006413.1"/>
    </source>
</evidence>
<name>A0A8B7MYR9_HYAAZ</name>
<dbReference type="RefSeq" id="XP_047741062.1">
    <property type="nucleotide sequence ID" value="XM_047885106.1"/>
</dbReference>
<organism evidence="2 3">
    <name type="scientific">Hyalella azteca</name>
    <name type="common">Amphipod</name>
    <dbReference type="NCBI Taxonomy" id="294128"/>
    <lineage>
        <taxon>Eukaryota</taxon>
        <taxon>Metazoa</taxon>
        <taxon>Ecdysozoa</taxon>
        <taxon>Arthropoda</taxon>
        <taxon>Crustacea</taxon>
        <taxon>Multicrustacea</taxon>
        <taxon>Malacostraca</taxon>
        <taxon>Eumalacostraca</taxon>
        <taxon>Peracarida</taxon>
        <taxon>Amphipoda</taxon>
        <taxon>Senticaudata</taxon>
        <taxon>Talitrida</taxon>
        <taxon>Talitroidea</taxon>
        <taxon>Hyalellidae</taxon>
        <taxon>Hyalella</taxon>
    </lineage>
</organism>
<evidence type="ECO:0000313" key="2">
    <source>
        <dbReference type="Proteomes" id="UP000694843"/>
    </source>
</evidence>
<dbReference type="InterPro" id="IPR000073">
    <property type="entry name" value="AB_hydrolase_1"/>
</dbReference>
<protein>
    <submittedName>
        <fullName evidence="3 4">Lysophosphatidylserine lipase ABHD12</fullName>
    </submittedName>
</protein>
<feature type="domain" description="AB hydrolase-1" evidence="1">
    <location>
        <begin position="137"/>
        <end position="244"/>
    </location>
</feature>
<gene>
    <name evidence="3 4" type="primary">LOC108664347</name>
</gene>
<proteinExistence type="predicted"/>
<dbReference type="RefSeq" id="XP_018006413.1">
    <property type="nucleotide sequence ID" value="XM_018150924.2"/>
</dbReference>
<dbReference type="KEGG" id="hazt:108664347"/>